<accession>A0A0C3DIX9</accession>
<evidence type="ECO:0000313" key="3">
    <source>
        <dbReference type="Proteomes" id="UP000053989"/>
    </source>
</evidence>
<feature type="compositionally biased region" description="Basic and acidic residues" evidence="1">
    <location>
        <begin position="13"/>
        <end position="32"/>
    </location>
</feature>
<feature type="region of interest" description="Disordered" evidence="1">
    <location>
        <begin position="1"/>
        <end position="32"/>
    </location>
</feature>
<organism evidence="2 3">
    <name type="scientific">Scleroderma citrinum Foug A</name>
    <dbReference type="NCBI Taxonomy" id="1036808"/>
    <lineage>
        <taxon>Eukaryota</taxon>
        <taxon>Fungi</taxon>
        <taxon>Dikarya</taxon>
        <taxon>Basidiomycota</taxon>
        <taxon>Agaricomycotina</taxon>
        <taxon>Agaricomycetes</taxon>
        <taxon>Agaricomycetidae</taxon>
        <taxon>Boletales</taxon>
        <taxon>Sclerodermatineae</taxon>
        <taxon>Sclerodermataceae</taxon>
        <taxon>Scleroderma</taxon>
    </lineage>
</organism>
<dbReference type="InParanoid" id="A0A0C3DIX9"/>
<dbReference type="Proteomes" id="UP000053989">
    <property type="component" value="Unassembled WGS sequence"/>
</dbReference>
<dbReference type="AlphaFoldDB" id="A0A0C3DIX9"/>
<dbReference type="EMBL" id="KN822124">
    <property type="protein sequence ID" value="KIM56021.1"/>
    <property type="molecule type" value="Genomic_DNA"/>
</dbReference>
<sequence length="103" mass="11568">MVVRVATTFPGPSRDHGPGTLDHRRESYETSGRCDRDPYPAVLLHRGYGWTLGYILTHAFLLSVILPPSLTMPAPANAQLQQTWQRLHVDPHPQWLCALVDAQ</sequence>
<name>A0A0C3DIX9_9AGAM</name>
<gene>
    <name evidence="2" type="ORF">SCLCIDRAFT_1220673</name>
</gene>
<protein>
    <submittedName>
        <fullName evidence="2">Uncharacterized protein</fullName>
    </submittedName>
</protein>
<reference evidence="3" key="2">
    <citation type="submission" date="2015-01" db="EMBL/GenBank/DDBJ databases">
        <title>Evolutionary Origins and Diversification of the Mycorrhizal Mutualists.</title>
        <authorList>
            <consortium name="DOE Joint Genome Institute"/>
            <consortium name="Mycorrhizal Genomics Consortium"/>
            <person name="Kohler A."/>
            <person name="Kuo A."/>
            <person name="Nagy L.G."/>
            <person name="Floudas D."/>
            <person name="Copeland A."/>
            <person name="Barry K.W."/>
            <person name="Cichocki N."/>
            <person name="Veneault-Fourrey C."/>
            <person name="LaButti K."/>
            <person name="Lindquist E.A."/>
            <person name="Lipzen A."/>
            <person name="Lundell T."/>
            <person name="Morin E."/>
            <person name="Murat C."/>
            <person name="Riley R."/>
            <person name="Ohm R."/>
            <person name="Sun H."/>
            <person name="Tunlid A."/>
            <person name="Henrissat B."/>
            <person name="Grigoriev I.V."/>
            <person name="Hibbett D.S."/>
            <person name="Martin F."/>
        </authorList>
    </citation>
    <scope>NUCLEOTIDE SEQUENCE [LARGE SCALE GENOMIC DNA]</scope>
    <source>
        <strain evidence="3">Foug A</strain>
    </source>
</reference>
<proteinExistence type="predicted"/>
<reference evidence="2 3" key="1">
    <citation type="submission" date="2014-04" db="EMBL/GenBank/DDBJ databases">
        <authorList>
            <consortium name="DOE Joint Genome Institute"/>
            <person name="Kuo A."/>
            <person name="Kohler A."/>
            <person name="Nagy L.G."/>
            <person name="Floudas D."/>
            <person name="Copeland A."/>
            <person name="Barry K.W."/>
            <person name="Cichocki N."/>
            <person name="Veneault-Fourrey C."/>
            <person name="LaButti K."/>
            <person name="Lindquist E.A."/>
            <person name="Lipzen A."/>
            <person name="Lundell T."/>
            <person name="Morin E."/>
            <person name="Murat C."/>
            <person name="Sun H."/>
            <person name="Tunlid A."/>
            <person name="Henrissat B."/>
            <person name="Grigoriev I.V."/>
            <person name="Hibbett D.S."/>
            <person name="Martin F."/>
            <person name="Nordberg H.P."/>
            <person name="Cantor M.N."/>
            <person name="Hua S.X."/>
        </authorList>
    </citation>
    <scope>NUCLEOTIDE SEQUENCE [LARGE SCALE GENOMIC DNA]</scope>
    <source>
        <strain evidence="2 3">Foug A</strain>
    </source>
</reference>
<dbReference type="HOGENOM" id="CLU_2265301_0_0_1"/>
<evidence type="ECO:0000313" key="2">
    <source>
        <dbReference type="EMBL" id="KIM56021.1"/>
    </source>
</evidence>
<evidence type="ECO:0000256" key="1">
    <source>
        <dbReference type="SAM" id="MobiDB-lite"/>
    </source>
</evidence>
<keyword evidence="3" id="KW-1185">Reference proteome</keyword>